<dbReference type="PANTHER" id="PTHR43004">
    <property type="entry name" value="TRK SYSTEM POTASSIUM UPTAKE PROTEIN"/>
    <property type="match status" value="1"/>
</dbReference>
<reference evidence="5" key="1">
    <citation type="submission" date="2016-01" db="EMBL/GenBank/DDBJ databases">
        <authorList>
            <person name="Peeters C."/>
        </authorList>
    </citation>
    <scope>NUCLEOTIDE SEQUENCE [LARGE SCALE GENOMIC DNA]</scope>
    <source>
        <strain evidence="5">LMG 22937</strain>
    </source>
</reference>
<evidence type="ECO:0000256" key="2">
    <source>
        <dbReference type="ARBA" id="ARBA00022630"/>
    </source>
</evidence>
<comment type="caution">
    <text evidence="5">The sequence shown here is derived from an EMBL/GenBank/DDBJ whole genome shotgun (WGS) entry which is preliminary data.</text>
</comment>
<dbReference type="PANTHER" id="PTHR43004:SF19">
    <property type="entry name" value="BINDING MONOOXYGENASE, PUTATIVE (JCVI)-RELATED"/>
    <property type="match status" value="1"/>
</dbReference>
<dbReference type="NCBIfam" id="NF006002">
    <property type="entry name" value="PRK08132.1"/>
    <property type="match status" value="1"/>
</dbReference>
<dbReference type="InterPro" id="IPR050641">
    <property type="entry name" value="RIFMO-like"/>
</dbReference>
<evidence type="ECO:0000313" key="5">
    <source>
        <dbReference type="EMBL" id="SAL11444.1"/>
    </source>
</evidence>
<dbReference type="OrthoDB" id="3443359at2"/>
<evidence type="ECO:0000259" key="4">
    <source>
        <dbReference type="Pfam" id="PF01494"/>
    </source>
</evidence>
<proteinExistence type="predicted"/>
<sequence length="560" mass="61825">MQIDFQTLRFDYERAAEHDAATPALYPVVVVGAGPVGLATAIDLAQQGVRTVLVDNDDKLSDGSRAICFAKRTLEIFDRLGCGEPMVEKGVSWNVGKVFLQDELVYTFDLLPETGHARPAFINLQQYYVEGYLAERARRTDNLQMRWKSNVTGVTQHDDYVELQVETPDGTYPLRAQYVVAADGSRSPMRKALGLDSHGRTFKDRFLIADVKMKAPFPAERWFWFDPPFHRNQSVLLHRQPDDVWRIDFQLGWDADPVAEKAPERVIPRVKALLGEDVEFELEWVSVYTFSCLRMDKFRHGRVLFAGDSAHGVSPFGARGANSGVQDADNLAWKLRLVLNGEAPQTLLDTYASEREFAADENIRNSTRATDFITPKSAVSRLFRDATLKLAKDCPFARRMANSGRLSVPAVLRDSPLNTADRPGDAFSCAMVPGAVSTDAPVRVAGEAAWFLAQTGGGVFTGVYFCASADEAARFAERLNPSTCSSIPMRALIVVPGGAAIGPLLGVRIIEDVESIVAQRFDARPGTFYLLRPDQHVCARWRAFDAAAVAAAINRATCNG</sequence>
<evidence type="ECO:0000256" key="3">
    <source>
        <dbReference type="ARBA" id="ARBA00022827"/>
    </source>
</evidence>
<dbReference type="PRINTS" id="PR00420">
    <property type="entry name" value="RNGMNOXGNASE"/>
</dbReference>
<feature type="domain" description="FAD-binding" evidence="4">
    <location>
        <begin position="27"/>
        <end position="365"/>
    </location>
</feature>
<dbReference type="Gene3D" id="3.30.70.2450">
    <property type="match status" value="1"/>
</dbReference>
<dbReference type="AlphaFoldDB" id="A0A158EV78"/>
<dbReference type="EMBL" id="FCOL02000001">
    <property type="protein sequence ID" value="SAL11444.1"/>
    <property type="molecule type" value="Genomic_DNA"/>
</dbReference>
<dbReference type="Proteomes" id="UP000054925">
    <property type="component" value="Unassembled WGS sequence"/>
</dbReference>
<dbReference type="RefSeq" id="WP_087654273.1">
    <property type="nucleotide sequence ID" value="NZ_FCOL02000001.1"/>
</dbReference>
<gene>
    <name evidence="5" type="ORF">AWB67_00103</name>
</gene>
<keyword evidence="3" id="KW-0274">FAD</keyword>
<dbReference type="GO" id="GO:0016709">
    <property type="term" value="F:oxidoreductase activity, acting on paired donors, with incorporation or reduction of molecular oxygen, NAD(P)H as one donor, and incorporation of one atom of oxygen"/>
    <property type="evidence" value="ECO:0007669"/>
    <property type="project" value="UniProtKB-ARBA"/>
</dbReference>
<dbReference type="InterPro" id="IPR002938">
    <property type="entry name" value="FAD-bd"/>
</dbReference>
<keyword evidence="6" id="KW-1185">Reference proteome</keyword>
<dbReference type="Gene3D" id="3.50.50.60">
    <property type="entry name" value="FAD/NAD(P)-binding domain"/>
    <property type="match status" value="1"/>
</dbReference>
<protein>
    <submittedName>
        <fullName evidence="5">FAD-dependent oxidoreductase</fullName>
    </submittedName>
</protein>
<organism evidence="5 6">
    <name type="scientific">Caballeronia terrestris</name>
    <dbReference type="NCBI Taxonomy" id="1226301"/>
    <lineage>
        <taxon>Bacteria</taxon>
        <taxon>Pseudomonadati</taxon>
        <taxon>Pseudomonadota</taxon>
        <taxon>Betaproteobacteria</taxon>
        <taxon>Burkholderiales</taxon>
        <taxon>Burkholderiaceae</taxon>
        <taxon>Caballeronia</taxon>
    </lineage>
</organism>
<evidence type="ECO:0000313" key="6">
    <source>
        <dbReference type="Proteomes" id="UP000054925"/>
    </source>
</evidence>
<evidence type="ECO:0000256" key="1">
    <source>
        <dbReference type="ARBA" id="ARBA00001974"/>
    </source>
</evidence>
<comment type="cofactor">
    <cofactor evidence="1">
        <name>FAD</name>
        <dbReference type="ChEBI" id="CHEBI:57692"/>
    </cofactor>
</comment>
<dbReference type="SUPFAM" id="SSF51905">
    <property type="entry name" value="FAD/NAD(P)-binding domain"/>
    <property type="match status" value="1"/>
</dbReference>
<dbReference type="GO" id="GO:0071949">
    <property type="term" value="F:FAD binding"/>
    <property type="evidence" value="ECO:0007669"/>
    <property type="project" value="InterPro"/>
</dbReference>
<dbReference type="Gene3D" id="3.40.30.120">
    <property type="match status" value="1"/>
</dbReference>
<keyword evidence="2" id="KW-0285">Flavoprotein</keyword>
<accession>A0A158EV78</accession>
<dbReference type="Pfam" id="PF01494">
    <property type="entry name" value="FAD_binding_3"/>
    <property type="match status" value="1"/>
</dbReference>
<dbReference type="InterPro" id="IPR036188">
    <property type="entry name" value="FAD/NAD-bd_sf"/>
</dbReference>
<name>A0A158EV78_9BURK</name>